<feature type="binding site" evidence="8">
    <location>
        <begin position="79"/>
        <end position="82"/>
    </location>
    <ligand>
        <name>ATP</name>
        <dbReference type="ChEBI" id="CHEBI:30616"/>
    </ligand>
</feature>
<dbReference type="GO" id="GO:0005737">
    <property type="term" value="C:cytoplasm"/>
    <property type="evidence" value="ECO:0007669"/>
    <property type="project" value="UniProtKB-SubCell"/>
</dbReference>
<evidence type="ECO:0000256" key="4">
    <source>
        <dbReference type="ARBA" id="ARBA00022679"/>
    </source>
</evidence>
<feature type="binding site" evidence="8">
    <location>
        <position position="139"/>
    </location>
    <ligand>
        <name>Zn(2+)</name>
        <dbReference type="ChEBI" id="CHEBI:29105"/>
    </ligand>
</feature>
<keyword evidence="8" id="KW-0862">Zinc</keyword>
<keyword evidence="4 8" id="KW-0808">Transferase</keyword>
<gene>
    <name evidence="8" type="primary">tdk</name>
    <name evidence="13" type="ORF">FRX97_07215</name>
</gene>
<evidence type="ECO:0000256" key="2">
    <source>
        <dbReference type="ARBA" id="ARBA00012118"/>
    </source>
</evidence>
<evidence type="ECO:0000256" key="12">
    <source>
        <dbReference type="RuleBase" id="RU004165"/>
    </source>
</evidence>
<feature type="binding site" evidence="8">
    <location>
        <position position="168"/>
    </location>
    <ligand>
        <name>Zn(2+)</name>
        <dbReference type="ChEBI" id="CHEBI:29105"/>
    </ligand>
</feature>
<dbReference type="SUPFAM" id="SSF52540">
    <property type="entry name" value="P-loop containing nucleoside triphosphate hydrolases"/>
    <property type="match status" value="1"/>
</dbReference>
<dbReference type="EC" id="2.7.1.21" evidence="2 8"/>
<dbReference type="Pfam" id="PF00265">
    <property type="entry name" value="TK"/>
    <property type="match status" value="1"/>
</dbReference>
<feature type="binding site" evidence="10">
    <location>
        <begin position="156"/>
        <end position="159"/>
    </location>
    <ligand>
        <name>substrate</name>
    </ligand>
</feature>
<dbReference type="HAMAP" id="MF_00124">
    <property type="entry name" value="Thymidine_kinase"/>
    <property type="match status" value="1"/>
</dbReference>
<accession>A0A5C6V0E6</accession>
<keyword evidence="5 8" id="KW-0547">Nucleotide-binding</keyword>
<dbReference type="PIRSF" id="PIRSF035805">
    <property type="entry name" value="TK_cell"/>
    <property type="match status" value="1"/>
</dbReference>
<dbReference type="SUPFAM" id="SSF57716">
    <property type="entry name" value="Glucocorticoid receptor-like (DNA-binding domain)"/>
    <property type="match status" value="1"/>
</dbReference>
<keyword evidence="3 8" id="KW-0237">DNA synthesis</keyword>
<dbReference type="EMBL" id="VORB01000005">
    <property type="protein sequence ID" value="TXC78997.1"/>
    <property type="molecule type" value="Genomic_DNA"/>
</dbReference>
<evidence type="ECO:0000256" key="11">
    <source>
        <dbReference type="RuleBase" id="RU000544"/>
    </source>
</evidence>
<evidence type="ECO:0000313" key="13">
    <source>
        <dbReference type="EMBL" id="TXC78997.1"/>
    </source>
</evidence>
<keyword evidence="14" id="KW-1185">Reference proteome</keyword>
<evidence type="ECO:0000256" key="1">
    <source>
        <dbReference type="ARBA" id="ARBA00007587"/>
    </source>
</evidence>
<evidence type="ECO:0000256" key="7">
    <source>
        <dbReference type="ARBA" id="ARBA00022840"/>
    </source>
</evidence>
<dbReference type="RefSeq" id="WP_147014521.1">
    <property type="nucleotide sequence ID" value="NZ_VORB01000005.1"/>
</dbReference>
<comment type="subcellular location">
    <subcellularLocation>
        <location evidence="8">Cytoplasm</location>
    </subcellularLocation>
</comment>
<evidence type="ECO:0000256" key="3">
    <source>
        <dbReference type="ARBA" id="ARBA00022634"/>
    </source>
</evidence>
<comment type="catalytic activity">
    <reaction evidence="8 11">
        <text>thymidine + ATP = dTMP + ADP + H(+)</text>
        <dbReference type="Rhea" id="RHEA:19129"/>
        <dbReference type="ChEBI" id="CHEBI:15378"/>
        <dbReference type="ChEBI" id="CHEBI:17748"/>
        <dbReference type="ChEBI" id="CHEBI:30616"/>
        <dbReference type="ChEBI" id="CHEBI:63528"/>
        <dbReference type="ChEBI" id="CHEBI:456216"/>
        <dbReference type="EC" id="2.7.1.21"/>
    </reaction>
</comment>
<dbReference type="InterPro" id="IPR027417">
    <property type="entry name" value="P-loop_NTPase"/>
</dbReference>
<feature type="binding site" evidence="10">
    <location>
        <position position="164"/>
    </location>
    <ligand>
        <name>substrate</name>
    </ligand>
</feature>
<evidence type="ECO:0000256" key="8">
    <source>
        <dbReference type="HAMAP-Rule" id="MF_00124"/>
    </source>
</evidence>
<dbReference type="Proteomes" id="UP000321168">
    <property type="component" value="Unassembled WGS sequence"/>
</dbReference>
<dbReference type="Gene3D" id="3.30.60.20">
    <property type="match status" value="1"/>
</dbReference>
<evidence type="ECO:0000256" key="6">
    <source>
        <dbReference type="ARBA" id="ARBA00022777"/>
    </source>
</evidence>
<reference evidence="13 14" key="1">
    <citation type="submission" date="2019-08" db="EMBL/GenBank/DDBJ databases">
        <title>Genome of Luteibaculum oceani JCM 18817.</title>
        <authorList>
            <person name="Bowman J.P."/>
        </authorList>
    </citation>
    <scope>NUCLEOTIDE SEQUENCE [LARGE SCALE GENOMIC DNA]</scope>
    <source>
        <strain evidence="13 14">JCM 18817</strain>
    </source>
</reference>
<dbReference type="PANTHER" id="PTHR11441">
    <property type="entry name" value="THYMIDINE KINASE"/>
    <property type="match status" value="1"/>
</dbReference>
<dbReference type="NCBIfam" id="NF003296">
    <property type="entry name" value="PRK04296.1-1"/>
    <property type="match status" value="1"/>
</dbReference>
<comment type="caution">
    <text evidence="13">The sequence shown here is derived from an EMBL/GenBank/DDBJ whole genome shotgun (WGS) entry which is preliminary data.</text>
</comment>
<evidence type="ECO:0000256" key="9">
    <source>
        <dbReference type="PIRSR" id="PIRSR035805-1"/>
    </source>
</evidence>
<dbReference type="Gene3D" id="3.40.50.300">
    <property type="entry name" value="P-loop containing nucleotide triphosphate hydrolases"/>
    <property type="match status" value="1"/>
</dbReference>
<dbReference type="PANTHER" id="PTHR11441:SF0">
    <property type="entry name" value="THYMIDINE KINASE, CYTOSOLIC"/>
    <property type="match status" value="1"/>
</dbReference>
<dbReference type="GO" id="GO:0071897">
    <property type="term" value="P:DNA biosynthetic process"/>
    <property type="evidence" value="ECO:0007669"/>
    <property type="project" value="UniProtKB-KW"/>
</dbReference>
<feature type="binding site" evidence="8">
    <location>
        <begin position="9"/>
        <end position="16"/>
    </location>
    <ligand>
        <name>ATP</name>
        <dbReference type="ChEBI" id="CHEBI:30616"/>
    </ligand>
</feature>
<dbReference type="GO" id="GO:0005524">
    <property type="term" value="F:ATP binding"/>
    <property type="evidence" value="ECO:0007669"/>
    <property type="project" value="UniProtKB-UniRule"/>
</dbReference>
<evidence type="ECO:0000256" key="5">
    <source>
        <dbReference type="ARBA" id="ARBA00022741"/>
    </source>
</evidence>
<evidence type="ECO:0000313" key="14">
    <source>
        <dbReference type="Proteomes" id="UP000321168"/>
    </source>
</evidence>
<dbReference type="AlphaFoldDB" id="A0A5C6V0E6"/>
<keyword evidence="8" id="KW-0479">Metal-binding</keyword>
<keyword evidence="6 8" id="KW-0418">Kinase</keyword>
<keyword evidence="8" id="KW-0963">Cytoplasm</keyword>
<dbReference type="InterPro" id="IPR020633">
    <property type="entry name" value="Thymidine_kinase_CS"/>
</dbReference>
<feature type="active site" description="Proton acceptor" evidence="8 9">
    <location>
        <position position="80"/>
    </location>
</feature>
<protein>
    <recommendedName>
        <fullName evidence="2 8">Thymidine kinase</fullName>
        <ecNumber evidence="2 8">2.7.1.21</ecNumber>
    </recommendedName>
</protein>
<feature type="binding site" evidence="8">
    <location>
        <position position="171"/>
    </location>
    <ligand>
        <name>Zn(2+)</name>
        <dbReference type="ChEBI" id="CHEBI:29105"/>
    </ligand>
</feature>
<sequence>MGRLEFICGPMFSGKTEELLRRVKRAELAQRKVACYKSKVDNRYDGQDIVSHNKKARKSVPISSLKQLQNETAEIIAIDEVQFFDAAEIEILNELAFGGKIIIAAGLDMDFTGKPFPASSALLAIANKVLKLTAICMTCGEEASYSRRLGKDQQSVLIGAGEKYEPRCRKHFR</sequence>
<comment type="similarity">
    <text evidence="1 8 12">Belongs to the thymidine kinase family.</text>
</comment>
<feature type="binding site" evidence="8">
    <location>
        <position position="136"/>
    </location>
    <ligand>
        <name>Zn(2+)</name>
        <dbReference type="ChEBI" id="CHEBI:29105"/>
    </ligand>
</feature>
<evidence type="ECO:0000256" key="10">
    <source>
        <dbReference type="PIRSR" id="PIRSR035805-2"/>
    </source>
</evidence>
<proteinExistence type="inferred from homology"/>
<dbReference type="GO" id="GO:0046104">
    <property type="term" value="P:thymidine metabolic process"/>
    <property type="evidence" value="ECO:0007669"/>
    <property type="project" value="TreeGrafter"/>
</dbReference>
<dbReference type="InterPro" id="IPR001267">
    <property type="entry name" value="Thymidine_kinase"/>
</dbReference>
<organism evidence="13 14">
    <name type="scientific">Luteibaculum oceani</name>
    <dbReference type="NCBI Taxonomy" id="1294296"/>
    <lineage>
        <taxon>Bacteria</taxon>
        <taxon>Pseudomonadati</taxon>
        <taxon>Bacteroidota</taxon>
        <taxon>Flavobacteriia</taxon>
        <taxon>Flavobacteriales</taxon>
        <taxon>Luteibaculaceae</taxon>
        <taxon>Luteibaculum</taxon>
    </lineage>
</organism>
<dbReference type="GO" id="GO:0008270">
    <property type="term" value="F:zinc ion binding"/>
    <property type="evidence" value="ECO:0007669"/>
    <property type="project" value="UniProtKB-UniRule"/>
</dbReference>
<keyword evidence="7 8" id="KW-0067">ATP-binding</keyword>
<comment type="subunit">
    <text evidence="8">Homotetramer.</text>
</comment>
<dbReference type="GO" id="GO:0004797">
    <property type="term" value="F:thymidine kinase activity"/>
    <property type="evidence" value="ECO:0007669"/>
    <property type="project" value="UniProtKB-UniRule"/>
</dbReference>
<name>A0A5C6V0E6_9FLAO</name>
<dbReference type="PROSITE" id="PS00603">
    <property type="entry name" value="TK_CELLULAR_TYPE"/>
    <property type="match status" value="1"/>
</dbReference>
<dbReference type="OrthoDB" id="9781579at2"/>